<accession>A0ABW6KUY2</accession>
<organism evidence="1 2">
    <name type="scientific">Streptomyces kebangsaanensis</name>
    <dbReference type="NCBI Taxonomy" id="864058"/>
    <lineage>
        <taxon>Bacteria</taxon>
        <taxon>Bacillati</taxon>
        <taxon>Actinomycetota</taxon>
        <taxon>Actinomycetes</taxon>
        <taxon>Kitasatosporales</taxon>
        <taxon>Streptomycetaceae</taxon>
        <taxon>Streptomyces</taxon>
    </lineage>
</organism>
<dbReference type="EMBL" id="JBIAFJ010000017">
    <property type="protein sequence ID" value="MFE9171698.1"/>
    <property type="molecule type" value="Genomic_DNA"/>
</dbReference>
<dbReference type="Proteomes" id="UP001601197">
    <property type="component" value="Unassembled WGS sequence"/>
</dbReference>
<evidence type="ECO:0000313" key="2">
    <source>
        <dbReference type="Proteomes" id="UP001601197"/>
    </source>
</evidence>
<evidence type="ECO:0000313" key="1">
    <source>
        <dbReference type="EMBL" id="MFE9171698.1"/>
    </source>
</evidence>
<name>A0ABW6KUY2_9ACTN</name>
<reference evidence="1 2" key="1">
    <citation type="submission" date="2024-10" db="EMBL/GenBank/DDBJ databases">
        <title>The Natural Products Discovery Center: Release of the First 8490 Sequenced Strains for Exploring Actinobacteria Biosynthetic Diversity.</title>
        <authorList>
            <person name="Kalkreuter E."/>
            <person name="Kautsar S.A."/>
            <person name="Yang D."/>
            <person name="Bader C.D."/>
            <person name="Teijaro C.N."/>
            <person name="Fluegel L."/>
            <person name="Davis C.M."/>
            <person name="Simpson J.R."/>
            <person name="Lauterbach L."/>
            <person name="Steele A.D."/>
            <person name="Gui C."/>
            <person name="Meng S."/>
            <person name="Li G."/>
            <person name="Viehrig K."/>
            <person name="Ye F."/>
            <person name="Su P."/>
            <person name="Kiefer A.F."/>
            <person name="Nichols A."/>
            <person name="Cepeda A.J."/>
            <person name="Yan W."/>
            <person name="Fan B."/>
            <person name="Jiang Y."/>
            <person name="Adhikari A."/>
            <person name="Zheng C.-J."/>
            <person name="Schuster L."/>
            <person name="Cowan T.M."/>
            <person name="Smanski M.J."/>
            <person name="Chevrette M.G."/>
            <person name="De Carvalho L.P.S."/>
            <person name="Shen B."/>
        </authorList>
    </citation>
    <scope>NUCLEOTIDE SEQUENCE [LARGE SCALE GENOMIC DNA]</scope>
    <source>
        <strain evidence="1 2">NPDC007147</strain>
    </source>
</reference>
<protein>
    <submittedName>
        <fullName evidence="1">Uncharacterized protein</fullName>
    </submittedName>
</protein>
<gene>
    <name evidence="1" type="ORF">ACFYNZ_19665</name>
</gene>
<comment type="caution">
    <text evidence="1">The sequence shown here is derived from an EMBL/GenBank/DDBJ whole genome shotgun (WGS) entry which is preliminary data.</text>
</comment>
<proteinExistence type="predicted"/>
<sequence length="172" mass="18932">MTPPRARTWGRVGQTPIVRVRGRGSGRVSMAGMTCYKPGERTRLITLFHRVGIAPRPGWADLARRCFVTVCRLASRVHRNPRPLGTIRDAAYAWRQMVFHPSLCPPEEQRRVIAGLDEETARRPAHVVTRLAPALAGLALVSGGAAFGGDGTADGGRARRFLGWSTDGHWMR</sequence>
<keyword evidence="2" id="KW-1185">Reference proteome</keyword>
<dbReference type="RefSeq" id="WP_388348764.1">
    <property type="nucleotide sequence ID" value="NZ_JBIAFJ010000017.1"/>
</dbReference>